<name>A0AC60Q0Z5_IXOPE</name>
<comment type="caution">
    <text evidence="1">The sequence shown here is derived from an EMBL/GenBank/DDBJ whole genome shotgun (WGS) entry which is preliminary data.</text>
</comment>
<evidence type="ECO:0000313" key="1">
    <source>
        <dbReference type="EMBL" id="KAG0427156.1"/>
    </source>
</evidence>
<proteinExistence type="predicted"/>
<dbReference type="EMBL" id="JABSTQ010009654">
    <property type="protein sequence ID" value="KAG0427156.1"/>
    <property type="molecule type" value="Genomic_DNA"/>
</dbReference>
<reference evidence="1 2" key="1">
    <citation type="journal article" date="2020" name="Cell">
        <title>Large-Scale Comparative Analyses of Tick Genomes Elucidate Their Genetic Diversity and Vector Capacities.</title>
        <authorList>
            <consortium name="Tick Genome and Microbiome Consortium (TIGMIC)"/>
            <person name="Jia N."/>
            <person name="Wang J."/>
            <person name="Shi W."/>
            <person name="Du L."/>
            <person name="Sun Y."/>
            <person name="Zhan W."/>
            <person name="Jiang J.F."/>
            <person name="Wang Q."/>
            <person name="Zhang B."/>
            <person name="Ji P."/>
            <person name="Bell-Sakyi L."/>
            <person name="Cui X.M."/>
            <person name="Yuan T.T."/>
            <person name="Jiang B.G."/>
            <person name="Yang W.F."/>
            <person name="Lam T.T."/>
            <person name="Chang Q.C."/>
            <person name="Ding S.J."/>
            <person name="Wang X.J."/>
            <person name="Zhu J.G."/>
            <person name="Ruan X.D."/>
            <person name="Zhao L."/>
            <person name="Wei J.T."/>
            <person name="Ye R.Z."/>
            <person name="Que T.C."/>
            <person name="Du C.H."/>
            <person name="Zhou Y.H."/>
            <person name="Cheng J.X."/>
            <person name="Dai P.F."/>
            <person name="Guo W.B."/>
            <person name="Han X.H."/>
            <person name="Huang E.J."/>
            <person name="Li L.F."/>
            <person name="Wei W."/>
            <person name="Gao Y.C."/>
            <person name="Liu J.Z."/>
            <person name="Shao H.Z."/>
            <person name="Wang X."/>
            <person name="Wang C.C."/>
            <person name="Yang T.C."/>
            <person name="Huo Q.B."/>
            <person name="Li W."/>
            <person name="Chen H.Y."/>
            <person name="Chen S.E."/>
            <person name="Zhou L.G."/>
            <person name="Ni X.B."/>
            <person name="Tian J.H."/>
            <person name="Sheng Y."/>
            <person name="Liu T."/>
            <person name="Pan Y.S."/>
            <person name="Xia L.Y."/>
            <person name="Li J."/>
            <person name="Zhao F."/>
            <person name="Cao W.C."/>
        </authorList>
    </citation>
    <scope>NUCLEOTIDE SEQUENCE [LARGE SCALE GENOMIC DNA]</scope>
    <source>
        <strain evidence="1">Iper-2018</strain>
    </source>
</reference>
<keyword evidence="2" id="KW-1185">Reference proteome</keyword>
<gene>
    <name evidence="1" type="ORF">HPB47_025830</name>
</gene>
<evidence type="ECO:0000313" key="2">
    <source>
        <dbReference type="Proteomes" id="UP000805193"/>
    </source>
</evidence>
<accession>A0AC60Q0Z5</accession>
<organism evidence="1 2">
    <name type="scientific">Ixodes persulcatus</name>
    <name type="common">Taiga tick</name>
    <dbReference type="NCBI Taxonomy" id="34615"/>
    <lineage>
        <taxon>Eukaryota</taxon>
        <taxon>Metazoa</taxon>
        <taxon>Ecdysozoa</taxon>
        <taxon>Arthropoda</taxon>
        <taxon>Chelicerata</taxon>
        <taxon>Arachnida</taxon>
        <taxon>Acari</taxon>
        <taxon>Parasitiformes</taxon>
        <taxon>Ixodida</taxon>
        <taxon>Ixodoidea</taxon>
        <taxon>Ixodidae</taxon>
        <taxon>Ixodinae</taxon>
        <taxon>Ixodes</taxon>
    </lineage>
</organism>
<sequence length="166" mass="17930">MGPQPVRNGGSGISCPDVEQSASGAGVGGFRRKLPREAPTHRRRVGLRSVGFTSTPGRETSRENSDGLAPEFRHARPGRQGSGTRARDASQGRATRGTRHTQRQRPQEKKTGFKLPVAKDEPRVSFRNAPSRSDAPVVSRVCHSEEISPGKTGVELLRLSSRDTPA</sequence>
<dbReference type="Proteomes" id="UP000805193">
    <property type="component" value="Unassembled WGS sequence"/>
</dbReference>
<protein>
    <submittedName>
        <fullName evidence="1">Uncharacterized protein</fullName>
    </submittedName>
</protein>